<proteinExistence type="predicted"/>
<dbReference type="PATRIC" id="fig|148604.4.peg.308"/>
<dbReference type="Pfam" id="PF10711">
    <property type="entry name" value="DUF2513"/>
    <property type="match status" value="1"/>
</dbReference>
<evidence type="ECO:0000313" key="1">
    <source>
        <dbReference type="EMBL" id="KRN44494.1"/>
    </source>
</evidence>
<dbReference type="AlphaFoldDB" id="A0A0R2GVV7"/>
<evidence type="ECO:0000313" key="2">
    <source>
        <dbReference type="Proteomes" id="UP000051639"/>
    </source>
</evidence>
<accession>A0A0R2GVV7</accession>
<dbReference type="RefSeq" id="WP_056994207.1">
    <property type="nucleotide sequence ID" value="NZ_JQBA01000013.1"/>
</dbReference>
<organism evidence="1 2">
    <name type="scientific">Limosilactobacillus ingluviei</name>
    <dbReference type="NCBI Taxonomy" id="148604"/>
    <lineage>
        <taxon>Bacteria</taxon>
        <taxon>Bacillati</taxon>
        <taxon>Bacillota</taxon>
        <taxon>Bacilli</taxon>
        <taxon>Lactobacillales</taxon>
        <taxon>Lactobacillaceae</taxon>
        <taxon>Limosilactobacillus</taxon>
    </lineage>
</organism>
<name>A0A0R2GVV7_9LACO</name>
<dbReference type="InterPro" id="IPR019650">
    <property type="entry name" value="DUF2513"/>
</dbReference>
<sequence>MILFVILCYQIEASENPSGPSEDELLERINNYHPYDRKQVVYTIDKLKEANYILGKVTYANNQPMWIDAGNLTYEGHKFLDNIRDDGIWKDTKKVVSKLSSVSLPIIANVASTLIAQVIQQKL</sequence>
<dbReference type="EMBL" id="JQBA01000013">
    <property type="protein sequence ID" value="KRN44494.1"/>
    <property type="molecule type" value="Genomic_DNA"/>
</dbReference>
<comment type="caution">
    <text evidence="1">The sequence shown here is derived from an EMBL/GenBank/DDBJ whole genome shotgun (WGS) entry which is preliminary data.</text>
</comment>
<protein>
    <recommendedName>
        <fullName evidence="3">DUF2513 domain-containing protein</fullName>
    </recommendedName>
</protein>
<dbReference type="Proteomes" id="UP000051639">
    <property type="component" value="Unassembled WGS sequence"/>
</dbReference>
<gene>
    <name evidence="1" type="ORF">IV41_GL000303</name>
</gene>
<evidence type="ECO:0008006" key="3">
    <source>
        <dbReference type="Google" id="ProtNLM"/>
    </source>
</evidence>
<keyword evidence="2" id="KW-1185">Reference proteome</keyword>
<dbReference type="OrthoDB" id="6960201at2"/>
<reference evidence="1 2" key="1">
    <citation type="journal article" date="2015" name="Genome Announc.">
        <title>Expanding the biotechnology potential of lactobacilli through comparative genomics of 213 strains and associated genera.</title>
        <authorList>
            <person name="Sun Z."/>
            <person name="Harris H.M."/>
            <person name="McCann A."/>
            <person name="Guo C."/>
            <person name="Argimon S."/>
            <person name="Zhang W."/>
            <person name="Yang X."/>
            <person name="Jeffery I.B."/>
            <person name="Cooney J.C."/>
            <person name="Kagawa T.F."/>
            <person name="Liu W."/>
            <person name="Song Y."/>
            <person name="Salvetti E."/>
            <person name="Wrobel A."/>
            <person name="Rasinkangas P."/>
            <person name="Parkhill J."/>
            <person name="Rea M.C."/>
            <person name="O'Sullivan O."/>
            <person name="Ritari J."/>
            <person name="Douillard F.P."/>
            <person name="Paul Ross R."/>
            <person name="Yang R."/>
            <person name="Briner A.E."/>
            <person name="Felis G.E."/>
            <person name="de Vos W.M."/>
            <person name="Barrangou R."/>
            <person name="Klaenhammer T.R."/>
            <person name="Caufield P.W."/>
            <person name="Cui Y."/>
            <person name="Zhang H."/>
            <person name="O'Toole P.W."/>
        </authorList>
    </citation>
    <scope>NUCLEOTIDE SEQUENCE [LARGE SCALE GENOMIC DNA]</scope>
    <source>
        <strain evidence="1 2">DSM 14792</strain>
    </source>
</reference>